<dbReference type="AlphaFoldDB" id="A0A974SIQ0"/>
<dbReference type="Proteomes" id="UP000596427">
    <property type="component" value="Chromosome"/>
</dbReference>
<feature type="compositionally biased region" description="Polar residues" evidence="1">
    <location>
        <begin position="1"/>
        <end position="19"/>
    </location>
</feature>
<feature type="region of interest" description="Disordered" evidence="1">
    <location>
        <begin position="1"/>
        <end position="76"/>
    </location>
</feature>
<reference evidence="2 3" key="1">
    <citation type="submission" date="2020-10" db="EMBL/GenBank/DDBJ databases">
        <title>Degradation of 1,4-Dioxane by Xanthobacter sp. YN2, via a Novel Group-2 Soluble Di-Iron Monooxygenase.</title>
        <authorList>
            <person name="Ma F."/>
            <person name="Wang Y."/>
            <person name="Yang J."/>
            <person name="Guo H."/>
            <person name="Su D."/>
            <person name="Yu L."/>
        </authorList>
    </citation>
    <scope>NUCLEOTIDE SEQUENCE [LARGE SCALE GENOMIC DNA]</scope>
    <source>
        <strain evidence="2 3">YN2</strain>
    </source>
</reference>
<evidence type="ECO:0000313" key="2">
    <source>
        <dbReference type="EMBL" id="QRG06667.1"/>
    </source>
</evidence>
<dbReference type="EMBL" id="CP063362">
    <property type="protein sequence ID" value="QRG06667.1"/>
    <property type="molecule type" value="Genomic_DNA"/>
</dbReference>
<organism evidence="2 3">
    <name type="scientific">Xanthobacter dioxanivorans</name>
    <dbReference type="NCBI Taxonomy" id="2528964"/>
    <lineage>
        <taxon>Bacteria</taxon>
        <taxon>Pseudomonadati</taxon>
        <taxon>Pseudomonadota</taxon>
        <taxon>Alphaproteobacteria</taxon>
        <taxon>Hyphomicrobiales</taxon>
        <taxon>Xanthobacteraceae</taxon>
        <taxon>Xanthobacter</taxon>
    </lineage>
</organism>
<feature type="compositionally biased region" description="Basic and acidic residues" evidence="1">
    <location>
        <begin position="24"/>
        <end position="37"/>
    </location>
</feature>
<name>A0A974SIQ0_9HYPH</name>
<proteinExistence type="predicted"/>
<sequence length="76" mass="8344">MADDTNSGSDDITPANDNQGPEDGPEREAPEQVDRVAIRLARIGRRMAREDFERLTAANDNRPRTADSADDEADSD</sequence>
<keyword evidence="3" id="KW-1185">Reference proteome</keyword>
<gene>
    <name evidence="2" type="ORF">EZH22_27805</name>
</gene>
<protein>
    <submittedName>
        <fullName evidence="2">Uncharacterized protein</fullName>
    </submittedName>
</protein>
<dbReference type="RefSeq" id="WP_203193574.1">
    <property type="nucleotide sequence ID" value="NZ_CP063362.1"/>
</dbReference>
<evidence type="ECO:0000256" key="1">
    <source>
        <dbReference type="SAM" id="MobiDB-lite"/>
    </source>
</evidence>
<dbReference type="KEGG" id="xdi:EZH22_27805"/>
<accession>A0A974SIQ0</accession>
<evidence type="ECO:0000313" key="3">
    <source>
        <dbReference type="Proteomes" id="UP000596427"/>
    </source>
</evidence>